<keyword evidence="2" id="KW-1185">Reference proteome</keyword>
<sequence>MTTIAMYLEALRSGEAVWRDQSAELGTVATSLADVDAALLGARVAPGVQAFLDGWGAQLASLGRRAEGHADAVHDAAARLGLVDDETAARLAALLPHDAPRGLLDRAA</sequence>
<name>A0ABP9P4X3_9ACTN</name>
<evidence type="ECO:0008006" key="3">
    <source>
        <dbReference type="Google" id="ProtNLM"/>
    </source>
</evidence>
<comment type="caution">
    <text evidence="1">The sequence shown here is derived from an EMBL/GenBank/DDBJ whole genome shotgun (WGS) entry which is preliminary data.</text>
</comment>
<organism evidence="1 2">
    <name type="scientific">Nocardioides marinquilinus</name>
    <dbReference type="NCBI Taxonomy" id="1210400"/>
    <lineage>
        <taxon>Bacteria</taxon>
        <taxon>Bacillati</taxon>
        <taxon>Actinomycetota</taxon>
        <taxon>Actinomycetes</taxon>
        <taxon>Propionibacteriales</taxon>
        <taxon>Nocardioidaceae</taxon>
        <taxon>Nocardioides</taxon>
    </lineage>
</organism>
<evidence type="ECO:0000313" key="1">
    <source>
        <dbReference type="EMBL" id="GAA5140665.1"/>
    </source>
</evidence>
<protein>
    <recommendedName>
        <fullName evidence="3">DUF222 domain-containing protein</fullName>
    </recommendedName>
</protein>
<dbReference type="Proteomes" id="UP001500221">
    <property type="component" value="Unassembled WGS sequence"/>
</dbReference>
<evidence type="ECO:0000313" key="2">
    <source>
        <dbReference type="Proteomes" id="UP001500221"/>
    </source>
</evidence>
<accession>A0ABP9P4X3</accession>
<dbReference type="RefSeq" id="WP_345453237.1">
    <property type="nucleotide sequence ID" value="NZ_BAABKG010000001.1"/>
</dbReference>
<reference evidence="2" key="1">
    <citation type="journal article" date="2019" name="Int. J. Syst. Evol. Microbiol.">
        <title>The Global Catalogue of Microorganisms (GCM) 10K type strain sequencing project: providing services to taxonomists for standard genome sequencing and annotation.</title>
        <authorList>
            <consortium name="The Broad Institute Genomics Platform"/>
            <consortium name="The Broad Institute Genome Sequencing Center for Infectious Disease"/>
            <person name="Wu L."/>
            <person name="Ma J."/>
        </authorList>
    </citation>
    <scope>NUCLEOTIDE SEQUENCE [LARGE SCALE GENOMIC DNA]</scope>
    <source>
        <strain evidence="2">JCM 18459</strain>
    </source>
</reference>
<proteinExistence type="predicted"/>
<gene>
    <name evidence="1" type="ORF">GCM10023340_01160</name>
</gene>
<dbReference type="EMBL" id="BAABKG010000001">
    <property type="protein sequence ID" value="GAA5140665.1"/>
    <property type="molecule type" value="Genomic_DNA"/>
</dbReference>